<name>A0A147KID8_THECS</name>
<dbReference type="SMART" id="SM00220">
    <property type="entry name" value="S_TKc"/>
    <property type="match status" value="1"/>
</dbReference>
<feature type="domain" description="Protein kinase" evidence="7">
    <location>
        <begin position="14"/>
        <end position="247"/>
    </location>
</feature>
<dbReference type="Proteomes" id="UP000074382">
    <property type="component" value="Unassembled WGS sequence"/>
</dbReference>
<evidence type="ECO:0000256" key="2">
    <source>
        <dbReference type="ARBA" id="ARBA00022527"/>
    </source>
</evidence>
<gene>
    <name evidence="8" type="ORF">AC529_08810</name>
</gene>
<dbReference type="Gene3D" id="1.10.510.10">
    <property type="entry name" value="Transferase(Phosphotransferase) domain 1"/>
    <property type="match status" value="1"/>
</dbReference>
<proteinExistence type="predicted"/>
<sequence>MTGGQHGADWVTGFHSLEELYRGRTAVLYRAVRSSTGAHAVLKVMRDDERSEREITAVRALAGQPGVVTLLDLGRTTTGEWFLAMPHYPEGSYAAAATPRGRLTVREVAAVGRAVAAGLTSVHARGLLHNDVTPGNILRAGSGAVLTDFGSVGRVGEPPVPGELRSETTLHAPPEALRGEPLSVASDVYRLASTLWALLAGRAPFAVPEGAPGPEGYRDRVLSMPAHPVPDPDVPERMQQVLLRALA</sequence>
<keyword evidence="9" id="KW-1185">Reference proteome</keyword>
<dbReference type="InterPro" id="IPR011009">
    <property type="entry name" value="Kinase-like_dom_sf"/>
</dbReference>
<dbReference type="PANTHER" id="PTHR43289:SF6">
    <property type="entry name" value="SERINE_THREONINE-PROTEIN KINASE NEKL-3"/>
    <property type="match status" value="1"/>
</dbReference>
<evidence type="ECO:0000256" key="3">
    <source>
        <dbReference type="ARBA" id="ARBA00022679"/>
    </source>
</evidence>
<organism evidence="8 9">
    <name type="scientific">Thermobifida cellulosilytica TB100</name>
    <dbReference type="NCBI Taxonomy" id="665004"/>
    <lineage>
        <taxon>Bacteria</taxon>
        <taxon>Bacillati</taxon>
        <taxon>Actinomycetota</taxon>
        <taxon>Actinomycetes</taxon>
        <taxon>Streptosporangiales</taxon>
        <taxon>Nocardiopsidaceae</taxon>
        <taxon>Thermobifida</taxon>
    </lineage>
</organism>
<keyword evidence="5" id="KW-0418">Kinase</keyword>
<dbReference type="PATRIC" id="fig|665004.4.peg.1262"/>
<protein>
    <recommendedName>
        <fullName evidence="1">non-specific serine/threonine protein kinase</fullName>
        <ecNumber evidence="1">2.7.11.1</ecNumber>
    </recommendedName>
</protein>
<reference evidence="9" key="1">
    <citation type="journal article" date="2017" name="Acta Aliment.">
        <title>Plant polysaccharide degrading enzyme system of Thermpbifida cellulosilytica TB100 revealed by de novo genome project data.</title>
        <authorList>
            <person name="Toth A."/>
            <person name="Baka E."/>
            <person name="Luzics S."/>
            <person name="Bata-Vidacs I."/>
            <person name="Nagy I."/>
            <person name="Balint B."/>
            <person name="Herceg R."/>
            <person name="Olasz F."/>
            <person name="Wilk T."/>
            <person name="Nagy T."/>
            <person name="Kriszt B."/>
            <person name="Nagy I."/>
            <person name="Kukolya J."/>
        </authorList>
    </citation>
    <scope>NUCLEOTIDE SEQUENCE [LARGE SCALE GENOMIC DNA]</scope>
    <source>
        <strain evidence="9">TB100</strain>
    </source>
</reference>
<accession>A0A147KID8</accession>
<dbReference type="GO" id="GO:0004674">
    <property type="term" value="F:protein serine/threonine kinase activity"/>
    <property type="evidence" value="ECO:0007669"/>
    <property type="project" value="UniProtKB-KW"/>
</dbReference>
<dbReference type="Pfam" id="PF00069">
    <property type="entry name" value="Pkinase"/>
    <property type="match status" value="1"/>
</dbReference>
<feature type="non-terminal residue" evidence="8">
    <location>
        <position position="247"/>
    </location>
</feature>
<dbReference type="GO" id="GO:0005524">
    <property type="term" value="F:ATP binding"/>
    <property type="evidence" value="ECO:0007669"/>
    <property type="project" value="UniProtKB-KW"/>
</dbReference>
<evidence type="ECO:0000259" key="7">
    <source>
        <dbReference type="PROSITE" id="PS50011"/>
    </source>
</evidence>
<evidence type="ECO:0000313" key="8">
    <source>
        <dbReference type="EMBL" id="KUP97065.1"/>
    </source>
</evidence>
<keyword evidence="3" id="KW-0808">Transferase</keyword>
<dbReference type="EMBL" id="LGEM01000041">
    <property type="protein sequence ID" value="KUP97065.1"/>
    <property type="molecule type" value="Genomic_DNA"/>
</dbReference>
<evidence type="ECO:0000256" key="1">
    <source>
        <dbReference type="ARBA" id="ARBA00012513"/>
    </source>
</evidence>
<dbReference type="SUPFAM" id="SSF56112">
    <property type="entry name" value="Protein kinase-like (PK-like)"/>
    <property type="match status" value="1"/>
</dbReference>
<comment type="caution">
    <text evidence="8">The sequence shown here is derived from an EMBL/GenBank/DDBJ whole genome shotgun (WGS) entry which is preliminary data.</text>
</comment>
<keyword evidence="6" id="KW-0067">ATP-binding</keyword>
<dbReference type="EC" id="2.7.11.1" evidence="1"/>
<keyword evidence="2" id="KW-0723">Serine/threonine-protein kinase</keyword>
<dbReference type="RefSeq" id="WP_157080094.1">
    <property type="nucleotide sequence ID" value="NZ_KQ950180.1"/>
</dbReference>
<dbReference type="AlphaFoldDB" id="A0A147KID8"/>
<dbReference type="STRING" id="665004.AC529_08810"/>
<evidence type="ECO:0000256" key="4">
    <source>
        <dbReference type="ARBA" id="ARBA00022741"/>
    </source>
</evidence>
<dbReference type="InterPro" id="IPR000719">
    <property type="entry name" value="Prot_kinase_dom"/>
</dbReference>
<keyword evidence="4" id="KW-0547">Nucleotide-binding</keyword>
<dbReference type="OrthoDB" id="9762169at2"/>
<evidence type="ECO:0000313" key="9">
    <source>
        <dbReference type="Proteomes" id="UP000074382"/>
    </source>
</evidence>
<dbReference type="PANTHER" id="PTHR43289">
    <property type="entry name" value="MITOGEN-ACTIVATED PROTEIN KINASE KINASE KINASE 20-RELATED"/>
    <property type="match status" value="1"/>
</dbReference>
<dbReference type="PROSITE" id="PS50011">
    <property type="entry name" value="PROTEIN_KINASE_DOM"/>
    <property type="match status" value="1"/>
</dbReference>
<evidence type="ECO:0000256" key="5">
    <source>
        <dbReference type="ARBA" id="ARBA00022777"/>
    </source>
</evidence>
<evidence type="ECO:0000256" key="6">
    <source>
        <dbReference type="ARBA" id="ARBA00022840"/>
    </source>
</evidence>